<accession>A0AAD5MFM5</accession>
<evidence type="ECO:0000313" key="2">
    <source>
        <dbReference type="Proteomes" id="UP001196413"/>
    </source>
</evidence>
<reference evidence="1" key="1">
    <citation type="submission" date="2021-06" db="EMBL/GenBank/DDBJ databases">
        <title>Parelaphostrongylus tenuis whole genome reference sequence.</title>
        <authorList>
            <person name="Garwood T.J."/>
            <person name="Larsen P.A."/>
            <person name="Fountain-Jones N.M."/>
            <person name="Garbe J.R."/>
            <person name="Macchietto M.G."/>
            <person name="Kania S.A."/>
            <person name="Gerhold R.W."/>
            <person name="Richards J.E."/>
            <person name="Wolf T.M."/>
        </authorList>
    </citation>
    <scope>NUCLEOTIDE SEQUENCE</scope>
    <source>
        <strain evidence="1">MNPRO001-30</strain>
        <tissue evidence="1">Meninges</tissue>
    </source>
</reference>
<proteinExistence type="predicted"/>
<comment type="caution">
    <text evidence="1">The sequence shown here is derived from an EMBL/GenBank/DDBJ whole genome shotgun (WGS) entry which is preliminary data.</text>
</comment>
<keyword evidence="2" id="KW-1185">Reference proteome</keyword>
<dbReference type="AlphaFoldDB" id="A0AAD5MFM5"/>
<name>A0AAD5MFM5_PARTN</name>
<organism evidence="1 2">
    <name type="scientific">Parelaphostrongylus tenuis</name>
    <name type="common">Meningeal worm</name>
    <dbReference type="NCBI Taxonomy" id="148309"/>
    <lineage>
        <taxon>Eukaryota</taxon>
        <taxon>Metazoa</taxon>
        <taxon>Ecdysozoa</taxon>
        <taxon>Nematoda</taxon>
        <taxon>Chromadorea</taxon>
        <taxon>Rhabditida</taxon>
        <taxon>Rhabditina</taxon>
        <taxon>Rhabditomorpha</taxon>
        <taxon>Strongyloidea</taxon>
        <taxon>Metastrongylidae</taxon>
        <taxon>Parelaphostrongylus</taxon>
    </lineage>
</organism>
<protein>
    <submittedName>
        <fullName evidence="1">Uncharacterized protein</fullName>
    </submittedName>
</protein>
<gene>
    <name evidence="1" type="ORF">KIN20_003450</name>
</gene>
<dbReference type="Proteomes" id="UP001196413">
    <property type="component" value="Unassembled WGS sequence"/>
</dbReference>
<evidence type="ECO:0000313" key="1">
    <source>
        <dbReference type="EMBL" id="KAJ1348201.1"/>
    </source>
</evidence>
<dbReference type="EMBL" id="JAHQIW010000451">
    <property type="protein sequence ID" value="KAJ1348201.1"/>
    <property type="molecule type" value="Genomic_DNA"/>
</dbReference>
<sequence length="66" mass="7665">MSGGIRESDGESLKLVVCLRHGVEDHVASFARCSPQKKICLERQRSQEDPQRVDKRLWTIHSYQRL</sequence>